<name>A0A1N7F894_9NOCA</name>
<dbReference type="AlphaFoldDB" id="A0A1N7F894"/>
<evidence type="ECO:0000313" key="3">
    <source>
        <dbReference type="Proteomes" id="UP000186218"/>
    </source>
</evidence>
<sequence>MASPANMPRRQAERIGVFIDYENVRRSARSAFLDYGAEAHEGMVDPVELAKRVCARRQRPSTLGKVYVYRGRPSTEHQPRMASYFDKFRSLWERQAACKLRARELRYDFEDDGTFRAREKGIDVWLATDLIAAALGTSFDALVVVSSDTDLLPAVEYVLYDTPMHVEVATWGASGCYPLYVREELELGRKRPFCHYLSEDDFRDTRQDGYFG</sequence>
<proteinExistence type="predicted"/>
<evidence type="ECO:0000313" key="2">
    <source>
        <dbReference type="EMBL" id="SIR96435.1"/>
    </source>
</evidence>
<dbReference type="InterPro" id="IPR021139">
    <property type="entry name" value="NYN"/>
</dbReference>
<dbReference type="Gene3D" id="3.40.50.1010">
    <property type="entry name" value="5'-nuclease"/>
    <property type="match status" value="1"/>
</dbReference>
<reference evidence="2 3" key="1">
    <citation type="submission" date="2017-01" db="EMBL/GenBank/DDBJ databases">
        <authorList>
            <person name="Mah S.A."/>
            <person name="Swanson W.J."/>
            <person name="Moy G.W."/>
            <person name="Vacquier V.D."/>
        </authorList>
    </citation>
    <scope>NUCLEOTIDE SEQUENCE [LARGE SCALE GENOMIC DNA]</scope>
    <source>
        <strain evidence="2 3">CPCC 203464</strain>
    </source>
</reference>
<dbReference type="EMBL" id="FTNT01000004">
    <property type="protein sequence ID" value="SIR96435.1"/>
    <property type="molecule type" value="Genomic_DNA"/>
</dbReference>
<dbReference type="Pfam" id="PF01936">
    <property type="entry name" value="NYN"/>
    <property type="match status" value="1"/>
</dbReference>
<accession>A0A1N7F894</accession>
<dbReference type="STRING" id="1344003.SAMN05445060_1909"/>
<dbReference type="Proteomes" id="UP000186218">
    <property type="component" value="Unassembled WGS sequence"/>
</dbReference>
<dbReference type="GO" id="GO:0004540">
    <property type="term" value="F:RNA nuclease activity"/>
    <property type="evidence" value="ECO:0007669"/>
    <property type="project" value="InterPro"/>
</dbReference>
<feature type="domain" description="NYN" evidence="1">
    <location>
        <begin position="14"/>
        <end position="168"/>
    </location>
</feature>
<dbReference type="RefSeq" id="WP_083709581.1">
    <property type="nucleotide sequence ID" value="NZ_FTNT01000004.1"/>
</dbReference>
<protein>
    <submittedName>
        <fullName evidence="2">NYN domain-containing protein</fullName>
    </submittedName>
</protein>
<gene>
    <name evidence="2" type="ORF">SAMN05445060_1909</name>
</gene>
<evidence type="ECO:0000259" key="1">
    <source>
        <dbReference type="Pfam" id="PF01936"/>
    </source>
</evidence>
<keyword evidence="3" id="KW-1185">Reference proteome</keyword>
<dbReference type="OrthoDB" id="4941654at2"/>
<organism evidence="2 3">
    <name type="scientific">Williamsia sterculiae</name>
    <dbReference type="NCBI Taxonomy" id="1344003"/>
    <lineage>
        <taxon>Bacteria</taxon>
        <taxon>Bacillati</taxon>
        <taxon>Actinomycetota</taxon>
        <taxon>Actinomycetes</taxon>
        <taxon>Mycobacteriales</taxon>
        <taxon>Nocardiaceae</taxon>
        <taxon>Williamsia</taxon>
    </lineage>
</organism>